<keyword evidence="1" id="KW-1133">Transmembrane helix</keyword>
<keyword evidence="3" id="KW-1185">Reference proteome</keyword>
<keyword evidence="1" id="KW-0812">Transmembrane</keyword>
<dbReference type="RefSeq" id="WP_204017941.1">
    <property type="nucleotide sequence ID" value="NZ_BOOG01000048.1"/>
</dbReference>
<organism evidence="2 3">
    <name type="scientific">Sphaerimonospora thailandensis</name>
    <dbReference type="NCBI Taxonomy" id="795644"/>
    <lineage>
        <taxon>Bacteria</taxon>
        <taxon>Bacillati</taxon>
        <taxon>Actinomycetota</taxon>
        <taxon>Actinomycetes</taxon>
        <taxon>Streptosporangiales</taxon>
        <taxon>Streptosporangiaceae</taxon>
        <taxon>Sphaerimonospora</taxon>
    </lineage>
</organism>
<feature type="transmembrane region" description="Helical" evidence="1">
    <location>
        <begin position="68"/>
        <end position="86"/>
    </location>
</feature>
<evidence type="ECO:0000313" key="2">
    <source>
        <dbReference type="EMBL" id="GIH72279.1"/>
    </source>
</evidence>
<feature type="transmembrane region" description="Helical" evidence="1">
    <location>
        <begin position="249"/>
        <end position="267"/>
    </location>
</feature>
<protein>
    <recommendedName>
        <fullName evidence="4">Glycosyltransferase RgtA/B/C/D-like domain-containing protein</fullName>
    </recommendedName>
</protein>
<evidence type="ECO:0000313" key="3">
    <source>
        <dbReference type="Proteomes" id="UP000610966"/>
    </source>
</evidence>
<dbReference type="EMBL" id="BOOG01000048">
    <property type="protein sequence ID" value="GIH72279.1"/>
    <property type="molecule type" value="Genomic_DNA"/>
</dbReference>
<dbReference type="AlphaFoldDB" id="A0A8J3REJ7"/>
<evidence type="ECO:0008006" key="4">
    <source>
        <dbReference type="Google" id="ProtNLM"/>
    </source>
</evidence>
<dbReference type="Proteomes" id="UP000610966">
    <property type="component" value="Unassembled WGS sequence"/>
</dbReference>
<feature type="transmembrane region" description="Helical" evidence="1">
    <location>
        <begin position="305"/>
        <end position="322"/>
    </location>
</feature>
<feature type="transmembrane region" description="Helical" evidence="1">
    <location>
        <begin position="521"/>
        <end position="539"/>
    </location>
</feature>
<feature type="transmembrane region" description="Helical" evidence="1">
    <location>
        <begin position="343"/>
        <end position="362"/>
    </location>
</feature>
<feature type="transmembrane region" description="Helical" evidence="1">
    <location>
        <begin position="224"/>
        <end position="243"/>
    </location>
</feature>
<feature type="transmembrane region" description="Helical" evidence="1">
    <location>
        <begin position="423"/>
        <end position="445"/>
    </location>
</feature>
<feature type="transmembrane region" description="Helical" evidence="1">
    <location>
        <begin position="382"/>
        <end position="403"/>
    </location>
</feature>
<feature type="transmembrane region" description="Helical" evidence="1">
    <location>
        <begin position="98"/>
        <end position="118"/>
    </location>
</feature>
<comment type="caution">
    <text evidence="2">The sequence shown here is derived from an EMBL/GenBank/DDBJ whole genome shotgun (WGS) entry which is preliminary data.</text>
</comment>
<feature type="transmembrane region" description="Helical" evidence="1">
    <location>
        <begin position="582"/>
        <end position="603"/>
    </location>
</feature>
<sequence>MIDSKPESGPLSQRAVTLGVIATDRSPRSPLPSAGRVLAVGSALPVLVLGGWLLAGLPLLLLGWFRPLPMLLAGGASAVLLCRYGLRRMPEVDGSATAGRTAAVFGIAVASGVFNGIFHGEQLLVRRDPGTYAEYAVWLARHGSLPIPRGDFGGPDPALRFDGMGFYGTDDGILPQFMAGPPMIHAVGDWVAGIPGLLLVPPVLGALAVLTFAGTTARLVGARWAPLAALAFAVSLPVLYTSRTTFSEIPSLILIFGGLSLLADARRRAAADRAGTDRAGAIAAAFSGLAFGLALLVRIDGLRDVLPVLPFAGLLIALNRISRARARAHGRTSGASGFADVDRRLGVPLLGGLAVGALWGLTACYTLAKPYAEYLSGSLKPLLGICAAVLVLTAAGTALAPWIAARRSLRQRVPQRVRRLTRWLPEAAAGLVVLVMAALAVRPWVQTVRRIPISPEDRLTADFIEKTQEAGHLPVDGTRLYYEDSLHWVFWYVGVPAVVLATLAAAVLVRRLARRGELGWLLPLAIIGWTTLTTLWRPGITPDHPWASRRLVPVVIPGLILLAVWGLRWLRARARRSGRRRAGPLVAAAGAVLLVVPAAVTSIGTAFSPVNRGEAAAAAGLCAAIPPNASVLFVERVTGDRFGPLVRGVCGVPAARVDFPPGTSLPLYADVARLIGRVRATGRVPVLLAAEAGQLEPYGTAARVVALRTRQDERSLVDPPDGTWSLSIDVWMTIPRLGVASVTFRPRGDSRSWER</sequence>
<accession>A0A8J3REJ7</accession>
<keyword evidence="1" id="KW-0472">Membrane</keyword>
<feature type="transmembrane region" description="Helical" evidence="1">
    <location>
        <begin position="190"/>
        <end position="212"/>
    </location>
</feature>
<reference evidence="2" key="1">
    <citation type="submission" date="2021-01" db="EMBL/GenBank/DDBJ databases">
        <title>Whole genome shotgun sequence of Sphaerimonospora thailandensis NBRC 107569.</title>
        <authorList>
            <person name="Komaki H."/>
            <person name="Tamura T."/>
        </authorList>
    </citation>
    <scope>NUCLEOTIDE SEQUENCE</scope>
    <source>
        <strain evidence="2">NBRC 107569</strain>
    </source>
</reference>
<proteinExistence type="predicted"/>
<gene>
    <name evidence="2" type="ORF">Mth01_45320</name>
</gene>
<feature type="transmembrane region" description="Helical" evidence="1">
    <location>
        <begin position="551"/>
        <end position="570"/>
    </location>
</feature>
<evidence type="ECO:0000256" key="1">
    <source>
        <dbReference type="SAM" id="Phobius"/>
    </source>
</evidence>
<feature type="transmembrane region" description="Helical" evidence="1">
    <location>
        <begin position="37"/>
        <end position="62"/>
    </location>
</feature>
<name>A0A8J3REJ7_9ACTN</name>
<feature type="transmembrane region" description="Helical" evidence="1">
    <location>
        <begin position="279"/>
        <end position="299"/>
    </location>
</feature>
<feature type="transmembrane region" description="Helical" evidence="1">
    <location>
        <begin position="489"/>
        <end position="509"/>
    </location>
</feature>